<dbReference type="InterPro" id="IPR043504">
    <property type="entry name" value="Peptidase_S1_PA_chymotrypsin"/>
</dbReference>
<reference evidence="3" key="1">
    <citation type="submission" date="2022-11" db="UniProtKB">
        <authorList>
            <consortium name="WormBaseParasite"/>
        </authorList>
    </citation>
    <scope>IDENTIFICATION</scope>
</reference>
<dbReference type="GO" id="GO:0004252">
    <property type="term" value="F:serine-type endopeptidase activity"/>
    <property type="evidence" value="ECO:0007669"/>
    <property type="project" value="InterPro"/>
</dbReference>
<keyword evidence="2" id="KW-1185">Reference proteome</keyword>
<dbReference type="Pfam" id="PF00089">
    <property type="entry name" value="Trypsin"/>
    <property type="match status" value="1"/>
</dbReference>
<dbReference type="WBParaSite" id="nRc.2.0.1.t40846-RA">
    <property type="protein sequence ID" value="nRc.2.0.1.t40846-RA"/>
    <property type="gene ID" value="nRc.2.0.1.g40846"/>
</dbReference>
<evidence type="ECO:0000313" key="3">
    <source>
        <dbReference type="WBParaSite" id="nRc.2.0.1.t40846-RA"/>
    </source>
</evidence>
<dbReference type="SUPFAM" id="SSF50494">
    <property type="entry name" value="Trypsin-like serine proteases"/>
    <property type="match status" value="1"/>
</dbReference>
<organism evidence="2 3">
    <name type="scientific">Romanomermis culicivorax</name>
    <name type="common">Nematode worm</name>
    <dbReference type="NCBI Taxonomy" id="13658"/>
    <lineage>
        <taxon>Eukaryota</taxon>
        <taxon>Metazoa</taxon>
        <taxon>Ecdysozoa</taxon>
        <taxon>Nematoda</taxon>
        <taxon>Enoplea</taxon>
        <taxon>Dorylaimia</taxon>
        <taxon>Mermithida</taxon>
        <taxon>Mermithoidea</taxon>
        <taxon>Mermithidae</taxon>
        <taxon>Romanomermis</taxon>
    </lineage>
</organism>
<accession>A0A915KQ23</accession>
<evidence type="ECO:0000313" key="2">
    <source>
        <dbReference type="Proteomes" id="UP000887565"/>
    </source>
</evidence>
<sequence length="151" mass="17156">MVMSLPEVLLNDTAEYADQLTCIDSPSIKFTVQLGYWTLDWKSGMSSVWKSTHKGPFYGDSGTPLFCYENERYVAQGITSKGDMTNDISRALSSKISHYLTWIFDIMDEGDAAPSRSTPKPKELVDSAKRNWWWSLLNKHVGIPFARIRNP</sequence>
<dbReference type="GO" id="GO:0006508">
    <property type="term" value="P:proteolysis"/>
    <property type="evidence" value="ECO:0007669"/>
    <property type="project" value="InterPro"/>
</dbReference>
<dbReference type="Proteomes" id="UP000887565">
    <property type="component" value="Unplaced"/>
</dbReference>
<dbReference type="Gene3D" id="2.40.10.10">
    <property type="entry name" value="Trypsin-like serine proteases"/>
    <property type="match status" value="1"/>
</dbReference>
<dbReference type="AlphaFoldDB" id="A0A915KQ23"/>
<feature type="domain" description="Peptidase S1" evidence="1">
    <location>
        <begin position="49"/>
        <end position="103"/>
    </location>
</feature>
<name>A0A915KQ23_ROMCU</name>
<evidence type="ECO:0000259" key="1">
    <source>
        <dbReference type="Pfam" id="PF00089"/>
    </source>
</evidence>
<dbReference type="InterPro" id="IPR009003">
    <property type="entry name" value="Peptidase_S1_PA"/>
</dbReference>
<protein>
    <submittedName>
        <fullName evidence="3">Peptidase S1 domain-containing protein</fullName>
    </submittedName>
</protein>
<dbReference type="InterPro" id="IPR001254">
    <property type="entry name" value="Trypsin_dom"/>
</dbReference>
<proteinExistence type="predicted"/>